<evidence type="ECO:0000256" key="5">
    <source>
        <dbReference type="ARBA" id="ARBA00022989"/>
    </source>
</evidence>
<keyword evidence="3" id="KW-1003">Cell membrane</keyword>
<proteinExistence type="inferred from homology"/>
<dbReference type="InterPro" id="IPR050445">
    <property type="entry name" value="Bact_polysacc_biosynth/exp"/>
</dbReference>
<evidence type="ECO:0000313" key="10">
    <source>
        <dbReference type="EMBL" id="SCG73849.1"/>
    </source>
</evidence>
<keyword evidence="4 8" id="KW-0812">Transmembrane</keyword>
<sequence length="554" mass="58177">MDVTDVASARQRPVGLVELARIPLRRWRMVLATATLVLLAVLGYLFVLPATYTATTAVVVRPVVTDPFSVQSVAADRAVNMTAESGIATSNDVIDKVAGITGRDPEAVADALEVETPVGGQVMRFSYSGRGEQEAVDGANGAAEAYLELRKGMYENQRAAVLKSYDDTIAVVTAQRTTTQKSLPANQPSSNPSPRTSALLDQLRALNDQLATLAEQRSKVASADLSPGSVTSAARTPVPSSRDAAPLILVAGLLGGLLLGGLVAFVRESLDRRVRTAGEAASAIGAPLLGTVRRDRSGQPDEADLRYLVLALGRWVDGPQRTPLVVLSSSADEGREQVTAGLAVVLAAAGHEVRLGVTPESLDRIRPLMLDAQRRNPPVEPARSKLPRPRPAPASTAVPAATPAPAPTPAAGGGPEDTMVIPAVRKPRPFPTPEAKNGAVYRSTTTDDKTEVIPTTPRPGPATGTAADGQELRIGSGRVRLVDLDAAPGDGLTVLDAPPALHDERGVRAAREGRAVLVAARDRTRTNQLQQLVERLRSVGVEPFGFVVTGEGRD</sequence>
<keyword evidence="6 8" id="KW-0472">Membrane</keyword>
<evidence type="ECO:0000256" key="6">
    <source>
        <dbReference type="ARBA" id="ARBA00023136"/>
    </source>
</evidence>
<reference evidence="11" key="1">
    <citation type="submission" date="2016-06" db="EMBL/GenBank/DDBJ databases">
        <authorList>
            <person name="Varghese N."/>
            <person name="Submissions Spin"/>
        </authorList>
    </citation>
    <scope>NUCLEOTIDE SEQUENCE [LARGE SCALE GENOMIC DNA]</scope>
    <source>
        <strain evidence="11">DSM 45161</strain>
    </source>
</reference>
<protein>
    <submittedName>
        <fullName evidence="10">Capsular polysaccharide biosynthesis protein</fullName>
    </submittedName>
</protein>
<dbReference type="PANTHER" id="PTHR32309:SF31">
    <property type="entry name" value="CAPSULAR EXOPOLYSACCHARIDE FAMILY"/>
    <property type="match status" value="1"/>
</dbReference>
<keyword evidence="5 8" id="KW-1133">Transmembrane helix</keyword>
<evidence type="ECO:0000256" key="7">
    <source>
        <dbReference type="SAM" id="MobiDB-lite"/>
    </source>
</evidence>
<gene>
    <name evidence="10" type="ORF">GA0070614_5312</name>
</gene>
<feature type="domain" description="Polysaccharide chain length determinant N-terminal" evidence="9">
    <location>
        <begin position="16"/>
        <end position="98"/>
    </location>
</feature>
<feature type="transmembrane region" description="Helical" evidence="8">
    <location>
        <begin position="29"/>
        <end position="52"/>
    </location>
</feature>
<feature type="region of interest" description="Disordered" evidence="7">
    <location>
        <begin position="372"/>
        <end position="417"/>
    </location>
</feature>
<dbReference type="RefSeq" id="WP_088978467.1">
    <property type="nucleotide sequence ID" value="NZ_LT607753.1"/>
</dbReference>
<evidence type="ECO:0000256" key="2">
    <source>
        <dbReference type="ARBA" id="ARBA00006683"/>
    </source>
</evidence>
<dbReference type="GO" id="GO:0005886">
    <property type="term" value="C:plasma membrane"/>
    <property type="evidence" value="ECO:0007669"/>
    <property type="project" value="UniProtKB-SubCell"/>
</dbReference>
<feature type="region of interest" description="Disordered" evidence="7">
    <location>
        <begin position="443"/>
        <end position="466"/>
    </location>
</feature>
<keyword evidence="11" id="KW-1185">Reference proteome</keyword>
<dbReference type="Proteomes" id="UP000198215">
    <property type="component" value="Chromosome I"/>
</dbReference>
<evidence type="ECO:0000256" key="3">
    <source>
        <dbReference type="ARBA" id="ARBA00022475"/>
    </source>
</evidence>
<dbReference type="AlphaFoldDB" id="A0A1C5JUE3"/>
<evidence type="ECO:0000256" key="8">
    <source>
        <dbReference type="SAM" id="Phobius"/>
    </source>
</evidence>
<evidence type="ECO:0000313" key="11">
    <source>
        <dbReference type="Proteomes" id="UP000198215"/>
    </source>
</evidence>
<dbReference type="OrthoDB" id="3332777at2"/>
<comment type="subcellular location">
    <subcellularLocation>
        <location evidence="1">Cell membrane</location>
        <topology evidence="1">Multi-pass membrane protein</topology>
    </subcellularLocation>
</comment>
<dbReference type="PANTHER" id="PTHR32309">
    <property type="entry name" value="TYROSINE-PROTEIN KINASE"/>
    <property type="match status" value="1"/>
</dbReference>
<name>A0A1C5JUE3_9ACTN</name>
<evidence type="ECO:0000256" key="4">
    <source>
        <dbReference type="ARBA" id="ARBA00022692"/>
    </source>
</evidence>
<evidence type="ECO:0000256" key="1">
    <source>
        <dbReference type="ARBA" id="ARBA00004651"/>
    </source>
</evidence>
<feature type="transmembrane region" description="Helical" evidence="8">
    <location>
        <begin position="244"/>
        <end position="266"/>
    </location>
</feature>
<dbReference type="InterPro" id="IPR003856">
    <property type="entry name" value="LPS_length_determ_N"/>
</dbReference>
<dbReference type="EMBL" id="LT607753">
    <property type="protein sequence ID" value="SCG73849.1"/>
    <property type="molecule type" value="Genomic_DNA"/>
</dbReference>
<dbReference type="Pfam" id="PF02706">
    <property type="entry name" value="Wzz"/>
    <property type="match status" value="1"/>
</dbReference>
<organism evidence="10 11">
    <name type="scientific">Micromonospora coxensis</name>
    <dbReference type="NCBI Taxonomy" id="356852"/>
    <lineage>
        <taxon>Bacteria</taxon>
        <taxon>Bacillati</taxon>
        <taxon>Actinomycetota</taxon>
        <taxon>Actinomycetes</taxon>
        <taxon>Micromonosporales</taxon>
        <taxon>Micromonosporaceae</taxon>
        <taxon>Micromonospora</taxon>
    </lineage>
</organism>
<accession>A0A1C5JUE3</accession>
<evidence type="ECO:0000259" key="9">
    <source>
        <dbReference type="Pfam" id="PF02706"/>
    </source>
</evidence>
<comment type="similarity">
    <text evidence="2">Belongs to the CpsC/CapA family.</text>
</comment>